<reference evidence="13 14" key="1">
    <citation type="submission" date="2019-01" db="EMBL/GenBank/DDBJ databases">
        <title>Sequencing of cultivated peanut Arachis hypogaea provides insights into genome evolution and oil improvement.</title>
        <authorList>
            <person name="Chen X."/>
        </authorList>
    </citation>
    <scope>NUCLEOTIDE SEQUENCE [LARGE SCALE GENOMIC DNA]</scope>
    <source>
        <strain evidence="14">cv. Fuhuasheng</strain>
        <tissue evidence="13">Leaves</tissue>
    </source>
</reference>
<evidence type="ECO:0000256" key="10">
    <source>
        <dbReference type="ARBA" id="ARBA00023136"/>
    </source>
</evidence>
<dbReference type="PANTHER" id="PTHR47947">
    <property type="entry name" value="CYTOCHROME P450 82C3-RELATED"/>
    <property type="match status" value="1"/>
</dbReference>
<keyword evidence="10 12" id="KW-0472">Membrane</keyword>
<feature type="binding site" description="axial binding residue" evidence="11">
    <location>
        <position position="477"/>
    </location>
    <ligand>
        <name>heme</name>
        <dbReference type="ChEBI" id="CHEBI:30413"/>
    </ligand>
    <ligandPart>
        <name>Fe</name>
        <dbReference type="ChEBI" id="CHEBI:18248"/>
    </ligandPart>
</feature>
<evidence type="ECO:0000256" key="3">
    <source>
        <dbReference type="ARBA" id="ARBA00022617"/>
    </source>
</evidence>
<comment type="caution">
    <text evidence="13">The sequence shown here is derived from an EMBL/GenBank/DDBJ whole genome shotgun (WGS) entry which is preliminary data.</text>
</comment>
<dbReference type="Gene3D" id="1.10.630.10">
    <property type="entry name" value="Cytochrome P450"/>
    <property type="match status" value="1"/>
</dbReference>
<evidence type="ECO:0000313" key="13">
    <source>
        <dbReference type="EMBL" id="RYR56744.1"/>
    </source>
</evidence>
<dbReference type="CDD" id="cd20654">
    <property type="entry name" value="CYP82"/>
    <property type="match status" value="1"/>
</dbReference>
<evidence type="ECO:0000256" key="7">
    <source>
        <dbReference type="ARBA" id="ARBA00023002"/>
    </source>
</evidence>
<keyword evidence="4 12" id="KW-0812">Transmembrane</keyword>
<organism evidence="13 14">
    <name type="scientific">Arachis hypogaea</name>
    <name type="common">Peanut</name>
    <dbReference type="NCBI Taxonomy" id="3818"/>
    <lineage>
        <taxon>Eukaryota</taxon>
        <taxon>Viridiplantae</taxon>
        <taxon>Streptophyta</taxon>
        <taxon>Embryophyta</taxon>
        <taxon>Tracheophyta</taxon>
        <taxon>Spermatophyta</taxon>
        <taxon>Magnoliopsida</taxon>
        <taxon>eudicotyledons</taxon>
        <taxon>Gunneridae</taxon>
        <taxon>Pentapetalae</taxon>
        <taxon>rosids</taxon>
        <taxon>fabids</taxon>
        <taxon>Fabales</taxon>
        <taxon>Fabaceae</taxon>
        <taxon>Papilionoideae</taxon>
        <taxon>50 kb inversion clade</taxon>
        <taxon>dalbergioids sensu lato</taxon>
        <taxon>Dalbergieae</taxon>
        <taxon>Pterocarpus clade</taxon>
        <taxon>Arachis</taxon>
    </lineage>
</organism>
<keyword evidence="14" id="KW-1185">Reference proteome</keyword>
<evidence type="ECO:0000256" key="5">
    <source>
        <dbReference type="ARBA" id="ARBA00022723"/>
    </source>
</evidence>
<keyword evidence="7" id="KW-0560">Oxidoreductase</keyword>
<dbReference type="EMBL" id="SDMP01000005">
    <property type="protein sequence ID" value="RYR56744.1"/>
    <property type="molecule type" value="Genomic_DNA"/>
</dbReference>
<evidence type="ECO:0000256" key="8">
    <source>
        <dbReference type="ARBA" id="ARBA00023004"/>
    </source>
</evidence>
<comment type="subcellular location">
    <subcellularLocation>
        <location evidence="1">Membrane</location>
        <topology evidence="1">Multi-pass membrane protein</topology>
    </subcellularLocation>
</comment>
<evidence type="ECO:0000256" key="2">
    <source>
        <dbReference type="ARBA" id="ARBA00010617"/>
    </source>
</evidence>
<dbReference type="GO" id="GO:0005506">
    <property type="term" value="F:iron ion binding"/>
    <property type="evidence" value="ECO:0007669"/>
    <property type="project" value="InterPro"/>
</dbReference>
<dbReference type="InterPro" id="IPR001128">
    <property type="entry name" value="Cyt_P450"/>
</dbReference>
<dbReference type="GO" id="GO:0016020">
    <property type="term" value="C:membrane"/>
    <property type="evidence" value="ECO:0007669"/>
    <property type="project" value="UniProtKB-SubCell"/>
</dbReference>
<protein>
    <recommendedName>
        <fullName evidence="15">Cytochrome P450</fullName>
    </recommendedName>
</protein>
<keyword evidence="3 11" id="KW-0349">Heme</keyword>
<evidence type="ECO:0000313" key="14">
    <source>
        <dbReference type="Proteomes" id="UP000289738"/>
    </source>
</evidence>
<feature type="transmembrane region" description="Helical" evidence="12">
    <location>
        <begin position="640"/>
        <end position="659"/>
    </location>
</feature>
<keyword evidence="9" id="KW-0503">Monooxygenase</keyword>
<dbReference type="AlphaFoldDB" id="A0A445D0Z3"/>
<dbReference type="GO" id="GO:0005737">
    <property type="term" value="C:cytoplasm"/>
    <property type="evidence" value="ECO:0007669"/>
    <property type="project" value="UniProtKB-ARBA"/>
</dbReference>
<dbReference type="Proteomes" id="UP000289738">
    <property type="component" value="Chromosome A05"/>
</dbReference>
<dbReference type="GO" id="GO:0016192">
    <property type="term" value="P:vesicle-mediated transport"/>
    <property type="evidence" value="ECO:0007669"/>
    <property type="project" value="InterPro"/>
</dbReference>
<evidence type="ECO:0000256" key="11">
    <source>
        <dbReference type="PIRSR" id="PIRSR602401-1"/>
    </source>
</evidence>
<dbReference type="PRINTS" id="PR00463">
    <property type="entry name" value="EP450I"/>
</dbReference>
<dbReference type="GO" id="GO:0004497">
    <property type="term" value="F:monooxygenase activity"/>
    <property type="evidence" value="ECO:0007669"/>
    <property type="project" value="UniProtKB-KW"/>
</dbReference>
<evidence type="ECO:0000256" key="6">
    <source>
        <dbReference type="ARBA" id="ARBA00022989"/>
    </source>
</evidence>
<evidence type="ECO:0000256" key="9">
    <source>
        <dbReference type="ARBA" id="ARBA00023033"/>
    </source>
</evidence>
<dbReference type="InterPro" id="IPR007305">
    <property type="entry name" value="Vesicle_transpt_Got1/SFT2"/>
</dbReference>
<sequence length="745" mass="83513">MDSVLNYLNPTAIIGILSLIIVLLYILLFRPFKPGGNLKEPPMAAGAWPILGHLPLLRGSQPLHTTLGTMADKYGPLFTIKFGATKTIVLSNWEMAKECFTINDMAISSRPKTVAIENLSYNFAVFGLGPYGPYWRELRKIVTLELLSNRRIELLGHVRVSEVQASINELYSLWSRKKNKESYNSDDDGYVSVEMKEWFSQLTFNSVLRMIAGKRYFGGATADAVSTAVGEEKAKKCLKLIEDFMHLLGLFTVGDAIPALRWMDLGGHERAMKRTAKELDSVLNEWLEEHRRSFGEKATSERDFMDVMISIIGEKKIHGFDADTIIKATTMAMIVGGTDTTGVTLTWALSLLLRNPRTLKKVKEELDSQIGKERCITESDLNKLVYLQTIVKETLRLYPAGPLGGPREFTESCTLGGFYVTKGSRLITNIWKIQTDPSIWSDPLEFKPERFLTTHRDTDLKGQHFEFLPFGSGRRMCPGMSFALQMVHFALARFLHSFEILKPSSDEAIDMTGILGLSYAKATPIEILIKPCLAQACYETIAEDLIWIPENDLIPDNLVPGGVKLEIAYHNKTKRNGVVKAPLGTGSRGKVHLLHLRLPIADCRFPSRFDNAEIGLGLTGFGIFFSFLGVVFFFDKGLLAMGNILFVSGVSLTIGLKSTMQFFMKRSNFKGTISFGIGFLILIMGWPILGMIIEAYGFIVLFSGFWPTLAVFLQKIPILGWLFQQPYVRSEPLHYIPNPQKLHLC</sequence>
<comment type="cofactor">
    <cofactor evidence="11">
        <name>heme</name>
        <dbReference type="ChEBI" id="CHEBI:30413"/>
    </cofactor>
</comment>
<dbReference type="PRINTS" id="PR00385">
    <property type="entry name" value="P450"/>
</dbReference>
<feature type="transmembrane region" description="Helical" evidence="12">
    <location>
        <begin position="695"/>
        <end position="713"/>
    </location>
</feature>
<dbReference type="FunFam" id="1.10.630.10:FF:000026">
    <property type="entry name" value="Cytochrome P450 82C4"/>
    <property type="match status" value="1"/>
</dbReference>
<evidence type="ECO:0000256" key="4">
    <source>
        <dbReference type="ARBA" id="ARBA00022692"/>
    </source>
</evidence>
<keyword evidence="6 12" id="KW-1133">Transmembrane helix</keyword>
<dbReference type="Pfam" id="PF04178">
    <property type="entry name" value="Got1"/>
    <property type="match status" value="1"/>
</dbReference>
<dbReference type="InterPro" id="IPR050651">
    <property type="entry name" value="Plant_Cytochrome_P450_Monoox"/>
</dbReference>
<evidence type="ECO:0008006" key="15">
    <source>
        <dbReference type="Google" id="ProtNLM"/>
    </source>
</evidence>
<dbReference type="GO" id="GO:0020037">
    <property type="term" value="F:heme binding"/>
    <property type="evidence" value="ECO:0007669"/>
    <property type="project" value="InterPro"/>
</dbReference>
<dbReference type="STRING" id="3818.A0A445D0Z3"/>
<name>A0A445D0Z3_ARAHY</name>
<feature type="transmembrane region" description="Helical" evidence="12">
    <location>
        <begin position="614"/>
        <end position="634"/>
    </location>
</feature>
<dbReference type="SUPFAM" id="SSF48264">
    <property type="entry name" value="Cytochrome P450"/>
    <property type="match status" value="1"/>
</dbReference>
<dbReference type="InterPro" id="IPR036396">
    <property type="entry name" value="Cyt_P450_sf"/>
</dbReference>
<dbReference type="Pfam" id="PF00067">
    <property type="entry name" value="p450"/>
    <property type="match status" value="1"/>
</dbReference>
<proteinExistence type="inferred from homology"/>
<evidence type="ECO:0000256" key="1">
    <source>
        <dbReference type="ARBA" id="ARBA00004141"/>
    </source>
</evidence>
<dbReference type="InterPro" id="IPR002401">
    <property type="entry name" value="Cyt_P450_E_grp-I"/>
</dbReference>
<keyword evidence="5 11" id="KW-0479">Metal-binding</keyword>
<accession>A0A445D0Z3</accession>
<dbReference type="PROSITE" id="PS00086">
    <property type="entry name" value="CYTOCHROME_P450"/>
    <property type="match status" value="1"/>
</dbReference>
<evidence type="ECO:0000256" key="12">
    <source>
        <dbReference type="SAM" id="Phobius"/>
    </source>
</evidence>
<dbReference type="GO" id="GO:0016705">
    <property type="term" value="F:oxidoreductase activity, acting on paired donors, with incorporation or reduction of molecular oxygen"/>
    <property type="evidence" value="ECO:0007669"/>
    <property type="project" value="InterPro"/>
</dbReference>
<comment type="similarity">
    <text evidence="2">Belongs to the cytochrome P450 family.</text>
</comment>
<feature type="transmembrane region" description="Helical" evidence="12">
    <location>
        <begin position="671"/>
        <end position="689"/>
    </location>
</feature>
<dbReference type="PANTHER" id="PTHR47947:SF49">
    <property type="entry name" value="CYTOCHROME P450 FAMILY PROTEIN"/>
    <property type="match status" value="1"/>
</dbReference>
<feature type="transmembrane region" description="Helical" evidence="12">
    <location>
        <begin position="12"/>
        <end position="29"/>
    </location>
</feature>
<keyword evidence="8 11" id="KW-0408">Iron</keyword>
<dbReference type="InterPro" id="IPR017972">
    <property type="entry name" value="Cyt_P450_CS"/>
</dbReference>
<gene>
    <name evidence="13" type="ORF">Ahy_A05g022430</name>
</gene>
<dbReference type="GO" id="GO:0012505">
    <property type="term" value="C:endomembrane system"/>
    <property type="evidence" value="ECO:0007669"/>
    <property type="project" value="UniProtKB-ARBA"/>
</dbReference>